<keyword evidence="8" id="KW-0999">Mitochondrion inner membrane</keyword>
<dbReference type="InterPro" id="IPR012936">
    <property type="entry name" value="Erv_C"/>
</dbReference>
<keyword evidence="5" id="KW-0813">Transport</keyword>
<evidence type="ECO:0000256" key="3">
    <source>
        <dbReference type="ARBA" id="ARBA00005648"/>
    </source>
</evidence>
<keyword evidence="11 12" id="KW-0472">Membrane</keyword>
<dbReference type="Gene3D" id="1.50.40.10">
    <property type="entry name" value="Mitochondrial carrier domain"/>
    <property type="match status" value="1"/>
</dbReference>
<dbReference type="InterPro" id="IPR051028">
    <property type="entry name" value="Mito_Solute_Carrier"/>
</dbReference>
<evidence type="ECO:0000259" key="16">
    <source>
        <dbReference type="Pfam" id="PF13850"/>
    </source>
</evidence>
<gene>
    <name evidence="17" type="ORF">niasHT_016879</name>
</gene>
<dbReference type="PRINTS" id="PR00926">
    <property type="entry name" value="MITOCARRIER"/>
</dbReference>
<dbReference type="Pfam" id="PF07970">
    <property type="entry name" value="COPIIcoated_ERV"/>
    <property type="match status" value="1"/>
</dbReference>
<dbReference type="PANTHER" id="PTHR45678:SF5">
    <property type="entry name" value="AT03939P-RELATED"/>
    <property type="match status" value="1"/>
</dbReference>
<evidence type="ECO:0000256" key="10">
    <source>
        <dbReference type="ARBA" id="ARBA00023128"/>
    </source>
</evidence>
<evidence type="ECO:0000256" key="13">
    <source>
        <dbReference type="SAM" id="Coils"/>
    </source>
</evidence>
<comment type="caution">
    <text evidence="17">The sequence shown here is derived from an EMBL/GenBank/DDBJ whole genome shotgun (WGS) entry which is preliminary data.</text>
</comment>
<feature type="domain" description="Endoplasmic reticulum vesicle transporter C-terminal" evidence="15">
    <location>
        <begin position="233"/>
        <end position="403"/>
    </location>
</feature>
<dbReference type="InterPro" id="IPR002067">
    <property type="entry name" value="MCP"/>
</dbReference>
<feature type="transmembrane region" description="Helical" evidence="14">
    <location>
        <begin position="614"/>
        <end position="633"/>
    </location>
</feature>
<dbReference type="GO" id="GO:0005743">
    <property type="term" value="C:mitochondrial inner membrane"/>
    <property type="evidence" value="ECO:0007669"/>
    <property type="project" value="UniProtKB-SubCell"/>
</dbReference>
<feature type="domain" description="Endoplasmic reticulum vesicle transporter N-terminal" evidence="16">
    <location>
        <begin position="24"/>
        <end position="104"/>
    </location>
</feature>
<protein>
    <submittedName>
        <fullName evidence="17">Uncharacterized protein</fullName>
    </submittedName>
</protein>
<dbReference type="InterPro" id="IPR023395">
    <property type="entry name" value="MCP_dom_sf"/>
</dbReference>
<feature type="repeat" description="Solcar" evidence="12">
    <location>
        <begin position="519"/>
        <end position="603"/>
    </location>
</feature>
<keyword evidence="6 12" id="KW-0812">Transmembrane</keyword>
<evidence type="ECO:0000256" key="8">
    <source>
        <dbReference type="ARBA" id="ARBA00022792"/>
    </source>
</evidence>
<dbReference type="Proteomes" id="UP001620626">
    <property type="component" value="Unassembled WGS sequence"/>
</dbReference>
<keyword evidence="18" id="KW-1185">Reference proteome</keyword>
<dbReference type="PANTHER" id="PTHR45678">
    <property type="entry name" value="MITOCHONDRIAL 2-OXODICARBOXYLATE CARRIER 1-RELATED"/>
    <property type="match status" value="1"/>
</dbReference>
<evidence type="ECO:0000259" key="15">
    <source>
        <dbReference type="Pfam" id="PF07970"/>
    </source>
</evidence>
<sequence>MAELLLSNGQAIRQRKRGGVGEVVQEFDAFLKVSDDVKEEPKAVNGILFVLCFLLVAVLLIGELYNYMTNSEVEYRFAVDTDFQDNPMLDIDMIIAAPCNNLAIMPMGVDSLDGEGSNRLKKSPTRYEMSPDEEELWTALQRVHREHFKPGTSLKALNEIKFVDDEIEEGLQEVEEEKERNERIEMEIKRAEAKAKGRGEGTAEEHVIMMIGNGFGIFQIIASGRAAESEEIDEGSACRVHGQVPVLKSNGDRLSITVGKAFPIGNIIQHIGPNQHGNISHRIERFHFGPHIWGLVTPLAGNEQFATKPGTTFKYFVKVVPTRIYKGGFLPSFGRSKYLTTYQYAVTYIKKEAEGEDHVHDSIVFDYEFAATVIEVHPVSMSFLQLMLRICSLVGGIFATSSFLTMASDKNKQFSYLPKVLNGGFAGVVGVTCVFPIDLCKTRLQNQRVGPDGSIQYKGIVDCFRQTWRAGGATPFQKIRSFYSGSGVNILLITPEKAIKLVANDFFRHSLAEPGKKKLSTLRGMLAGGTAGLCQIVITTPMELLKIQMQQAGPTKMTATNLALSLVREKGIFGLYRGIGPTMARDVTFSVMYFPLFAALDGMGPRKSDGSGDAVFYASFLAGLASGAFSAFACTPLDVIKTRIQLIGSSSANSQQYNGILDAFLKILRHEGPNAFFKGAACRMMVMAPLFGIAQMVYFFGVAEYFLGTKKSQHV</sequence>
<feature type="transmembrane region" description="Helical" evidence="14">
    <location>
        <begin position="43"/>
        <end position="62"/>
    </location>
</feature>
<dbReference type="SUPFAM" id="SSF103506">
    <property type="entry name" value="Mitochondrial carrier"/>
    <property type="match status" value="1"/>
</dbReference>
<feature type="transmembrane region" description="Helical" evidence="14">
    <location>
        <begin position="420"/>
        <end position="439"/>
    </location>
</feature>
<feature type="repeat" description="Solcar" evidence="12">
    <location>
        <begin position="614"/>
        <end position="705"/>
    </location>
</feature>
<comment type="similarity">
    <text evidence="3">Belongs to the ERGIC family.</text>
</comment>
<dbReference type="GO" id="GO:0033116">
    <property type="term" value="C:endoplasmic reticulum-Golgi intermediate compartment membrane"/>
    <property type="evidence" value="ECO:0007669"/>
    <property type="project" value="UniProtKB-SubCell"/>
</dbReference>
<evidence type="ECO:0000256" key="14">
    <source>
        <dbReference type="SAM" id="Phobius"/>
    </source>
</evidence>
<organism evidence="17 18">
    <name type="scientific">Heterodera trifolii</name>
    <dbReference type="NCBI Taxonomy" id="157864"/>
    <lineage>
        <taxon>Eukaryota</taxon>
        <taxon>Metazoa</taxon>
        <taxon>Ecdysozoa</taxon>
        <taxon>Nematoda</taxon>
        <taxon>Chromadorea</taxon>
        <taxon>Rhabditida</taxon>
        <taxon>Tylenchina</taxon>
        <taxon>Tylenchomorpha</taxon>
        <taxon>Tylenchoidea</taxon>
        <taxon>Heteroderidae</taxon>
        <taxon>Heteroderinae</taxon>
        <taxon>Heterodera</taxon>
    </lineage>
</organism>
<keyword evidence="9 14" id="KW-1133">Transmembrane helix</keyword>
<evidence type="ECO:0000256" key="11">
    <source>
        <dbReference type="ARBA" id="ARBA00023136"/>
    </source>
</evidence>
<evidence type="ECO:0000256" key="5">
    <source>
        <dbReference type="ARBA" id="ARBA00022448"/>
    </source>
</evidence>
<comment type="subcellular location">
    <subcellularLocation>
        <location evidence="2">Endoplasmic reticulum-Golgi intermediate compartment membrane</location>
        <topology evidence="2">Multi-pass membrane protein</topology>
    </subcellularLocation>
    <subcellularLocation>
        <location evidence="1">Mitochondrion inner membrane</location>
        <topology evidence="1">Multi-pass membrane protein</topology>
    </subcellularLocation>
</comment>
<feature type="transmembrane region" description="Helical" evidence="14">
    <location>
        <begin position="686"/>
        <end position="707"/>
    </location>
</feature>
<feature type="transmembrane region" description="Helical" evidence="14">
    <location>
        <begin position="386"/>
        <end position="408"/>
    </location>
</feature>
<dbReference type="AlphaFoldDB" id="A0ABD2KTB1"/>
<evidence type="ECO:0000256" key="1">
    <source>
        <dbReference type="ARBA" id="ARBA00004448"/>
    </source>
</evidence>
<feature type="repeat" description="Solcar" evidence="12">
    <location>
        <begin position="414"/>
        <end position="510"/>
    </location>
</feature>
<feature type="coiled-coil region" evidence="13">
    <location>
        <begin position="160"/>
        <end position="196"/>
    </location>
</feature>
<name>A0ABD2KTB1_9BILA</name>
<dbReference type="InterPro" id="IPR018108">
    <property type="entry name" value="MCP_transmembrane"/>
</dbReference>
<dbReference type="FunFam" id="1.50.40.10:FF:000101">
    <property type="entry name" value="SLC (SoLute Carrier) homolog"/>
    <property type="match status" value="1"/>
</dbReference>
<evidence type="ECO:0000313" key="18">
    <source>
        <dbReference type="Proteomes" id="UP001620626"/>
    </source>
</evidence>
<keyword evidence="10" id="KW-0496">Mitochondrion</keyword>
<evidence type="ECO:0000256" key="7">
    <source>
        <dbReference type="ARBA" id="ARBA00022737"/>
    </source>
</evidence>
<reference evidence="17 18" key="1">
    <citation type="submission" date="2024-10" db="EMBL/GenBank/DDBJ databases">
        <authorList>
            <person name="Kim D."/>
        </authorList>
    </citation>
    <scope>NUCLEOTIDE SEQUENCE [LARGE SCALE GENOMIC DNA]</scope>
    <source>
        <strain evidence="17">BH-2024</strain>
    </source>
</reference>
<comment type="similarity">
    <text evidence="4">Belongs to the mitochondrial carrier (TC 2.A.29) family.</text>
</comment>
<evidence type="ECO:0000256" key="12">
    <source>
        <dbReference type="PROSITE-ProRule" id="PRU00282"/>
    </source>
</evidence>
<dbReference type="Pfam" id="PF13850">
    <property type="entry name" value="ERGIC_N"/>
    <property type="match status" value="1"/>
</dbReference>
<keyword evidence="13" id="KW-0175">Coiled coil</keyword>
<evidence type="ECO:0000313" key="17">
    <source>
        <dbReference type="EMBL" id="KAL3106192.1"/>
    </source>
</evidence>
<evidence type="ECO:0000256" key="2">
    <source>
        <dbReference type="ARBA" id="ARBA00004457"/>
    </source>
</evidence>
<evidence type="ECO:0000256" key="4">
    <source>
        <dbReference type="ARBA" id="ARBA00006375"/>
    </source>
</evidence>
<accession>A0ABD2KTB1</accession>
<dbReference type="PROSITE" id="PS50920">
    <property type="entry name" value="SOLCAR"/>
    <property type="match status" value="3"/>
</dbReference>
<keyword evidence="7" id="KW-0677">Repeat</keyword>
<proteinExistence type="inferred from homology"/>
<dbReference type="Pfam" id="PF00153">
    <property type="entry name" value="Mito_carr"/>
    <property type="match status" value="3"/>
</dbReference>
<evidence type="ECO:0000256" key="6">
    <source>
        <dbReference type="ARBA" id="ARBA00022692"/>
    </source>
</evidence>
<dbReference type="InterPro" id="IPR039542">
    <property type="entry name" value="Erv_N"/>
</dbReference>
<dbReference type="EMBL" id="JBICBT010000659">
    <property type="protein sequence ID" value="KAL3106192.1"/>
    <property type="molecule type" value="Genomic_DNA"/>
</dbReference>
<evidence type="ECO:0000256" key="9">
    <source>
        <dbReference type="ARBA" id="ARBA00022989"/>
    </source>
</evidence>